<dbReference type="KEGG" id="hso:HS_0622"/>
<feature type="signal peptide" evidence="1">
    <location>
        <begin position="1"/>
        <end position="19"/>
    </location>
</feature>
<gene>
    <name evidence="3" type="ordered locus">HS_0622</name>
</gene>
<dbReference type="eggNOG" id="COG0457">
    <property type="taxonomic scope" value="Bacteria"/>
</dbReference>
<name>Q0I311_HISS1</name>
<protein>
    <recommendedName>
        <fullName evidence="2">Surface lipoprotein assembly modifier C-terminal domain-containing protein</fullName>
    </recommendedName>
</protein>
<accession>Q0I311</accession>
<sequence length="417" mass="49702">MKKLIFILFVSCYIPVVTANFQQERNYSIRLSRNDTKLTESLLVSMLKSQQFHAAEKMLAIYQNIDNPSPQLINYTKIYLAQQYYRNKQYKRALSLFLELKKQANLTDKEKVIIEQYLSILEEQESWQFSFSANYLRNKNVNNASSERQIEDTGFSKNDDMLPQSATGLAYYFSAERNWNLVDSHYLHFSNELFGKYYWDNKDFDESNNRTYIGYIYQNAKLKFASKAFYERQWFARHRYNWANGLRTELEYSLAPKWKISTAIELSQPHYFKQREKNGTSKLISFTLIWQPNHLSYLYWGIDFIREKTQLKQYSNDTKGLRLGWSRIWTGNFITQINSSISWRNYKDKASLGGILPLDKIRKDKIYNANLTVWKSDWNWSGFTPKLQFKYKKQKSNIASVFSYTEKNVQLVIEKTF</sequence>
<keyword evidence="1" id="KW-0732">Signal</keyword>
<feature type="domain" description="Surface lipoprotein assembly modifier C-terminal" evidence="2">
    <location>
        <begin position="127"/>
        <end position="417"/>
    </location>
</feature>
<evidence type="ECO:0000313" key="3">
    <source>
        <dbReference type="EMBL" id="ABI24899.1"/>
    </source>
</evidence>
<feature type="chain" id="PRO_5004173646" description="Surface lipoprotein assembly modifier C-terminal domain-containing protein" evidence="1">
    <location>
        <begin position="20"/>
        <end position="417"/>
    </location>
</feature>
<evidence type="ECO:0000256" key="1">
    <source>
        <dbReference type="SAM" id="SignalP"/>
    </source>
</evidence>
<proteinExistence type="predicted"/>
<dbReference type="AlphaFoldDB" id="Q0I311"/>
<dbReference type="EMBL" id="CP000436">
    <property type="protein sequence ID" value="ABI24899.1"/>
    <property type="molecule type" value="Genomic_DNA"/>
</dbReference>
<reference evidence="3" key="1">
    <citation type="submission" date="2006-08" db="EMBL/GenBank/DDBJ databases">
        <title>Complete genome sequence of Haemophilus somnus 129PT.</title>
        <authorList>
            <person name="Copeland A."/>
            <person name="Lucas S."/>
            <person name="Lapidus A."/>
            <person name="Barry K."/>
            <person name="Glavina del Rio T."/>
            <person name="Hammon N."/>
            <person name="Dalin E."/>
            <person name="Tice H."/>
            <person name="Pitluck S."/>
            <person name="Brettin T.S."/>
            <person name="Bruce D."/>
            <person name="Challacombe J.F."/>
            <person name="Chertkov O."/>
            <person name="Detter J.C."/>
            <person name="Gilna P."/>
            <person name="Han S."/>
            <person name="Misra M."/>
            <person name="Tapia R."/>
            <person name="Thayer N.N."/>
            <person name="Xie G."/>
            <person name="Inzana T.J."/>
            <person name="Duncan A.J."/>
            <person name="Siddaramppa S."/>
            <person name="Richardson P."/>
        </authorList>
    </citation>
    <scope>NUCLEOTIDE SEQUENCE</scope>
    <source>
        <strain evidence="3">129PT</strain>
    </source>
</reference>
<evidence type="ECO:0000259" key="2">
    <source>
        <dbReference type="Pfam" id="PF04575"/>
    </source>
</evidence>
<dbReference type="InterPro" id="IPR007655">
    <property type="entry name" value="Slam_C"/>
</dbReference>
<dbReference type="Pfam" id="PF04575">
    <property type="entry name" value="SlipAM"/>
    <property type="match status" value="1"/>
</dbReference>
<dbReference type="HOGENOM" id="CLU_034927_1_0_6"/>
<organism evidence="3">
    <name type="scientific">Histophilus somni (strain 129Pt)</name>
    <name type="common">Haemophilus somnus</name>
    <dbReference type="NCBI Taxonomy" id="205914"/>
    <lineage>
        <taxon>Bacteria</taxon>
        <taxon>Pseudomonadati</taxon>
        <taxon>Pseudomonadota</taxon>
        <taxon>Gammaproteobacteria</taxon>
        <taxon>Pasteurellales</taxon>
        <taxon>Pasteurellaceae</taxon>
        <taxon>Histophilus</taxon>
    </lineage>
</organism>